<dbReference type="InterPro" id="IPR005861">
    <property type="entry name" value="HisP_aminotrans"/>
</dbReference>
<dbReference type="NCBIfam" id="TIGR01141">
    <property type="entry name" value="hisC"/>
    <property type="match status" value="1"/>
</dbReference>
<evidence type="ECO:0000256" key="4">
    <source>
        <dbReference type="ARBA" id="ARBA00011738"/>
    </source>
</evidence>
<name>A0ABV7E103_9RHOB</name>
<keyword evidence="7 9" id="KW-0663">Pyridoxal phosphate</keyword>
<keyword evidence="5 9" id="KW-0032">Aminotransferase</keyword>
<accession>A0ABV7E103</accession>
<sequence>MTLHSSLIRPEIEGLPTYNAGLAAARFQATYGVPLRAKLDSNENPLGPSPAAIAAALAAAQGLGRYPDASGTALRTALADRLGASPDRIILGNGSEDLIGVIYRTVLRPGDHVVTLCPSFGLHEFAAQACGAGVTKVPFPADWRFPVAGLLAALEKGARVLIFSSPSNPAGPAITAADFARLIAGTPPDTLIVFDEAYVEYLDPEARFDALAMLESSGHAWISLRTFSKAYGLAGARVGYGIAHDAGLVAAMAKARNPFAVNAVAEAAALAALGDDGHLARGLALARSERRRVSAVLAALGVACAPSQTNFLFFDCGDTATGTAEMLRQHGILVKAWMEPPFGTHARVTMGTAEENDLFLGALRQIRESR</sequence>
<dbReference type="InterPro" id="IPR001917">
    <property type="entry name" value="Aminotrans_II_pyridoxalP_BS"/>
</dbReference>
<dbReference type="Gene3D" id="3.40.640.10">
    <property type="entry name" value="Type I PLP-dependent aspartate aminotransferase-like (Major domain)"/>
    <property type="match status" value="1"/>
</dbReference>
<comment type="pathway">
    <text evidence="2 9">Amino-acid biosynthesis; L-histidine biosynthesis; L-histidine from 5-phospho-alpha-D-ribose 1-diphosphate: step 7/9.</text>
</comment>
<evidence type="ECO:0000256" key="8">
    <source>
        <dbReference type="ARBA" id="ARBA00047481"/>
    </source>
</evidence>
<dbReference type="Proteomes" id="UP001595445">
    <property type="component" value="Unassembled WGS sequence"/>
</dbReference>
<dbReference type="InterPro" id="IPR015421">
    <property type="entry name" value="PyrdxlP-dep_Trfase_major"/>
</dbReference>
<dbReference type="SUPFAM" id="SSF53383">
    <property type="entry name" value="PLP-dependent transferases"/>
    <property type="match status" value="1"/>
</dbReference>
<feature type="modified residue" description="N6-(pyridoxal phosphate)lysine" evidence="9">
    <location>
        <position position="229"/>
    </location>
</feature>
<comment type="subunit">
    <text evidence="4 9">Homodimer.</text>
</comment>
<evidence type="ECO:0000256" key="9">
    <source>
        <dbReference type="HAMAP-Rule" id="MF_01023"/>
    </source>
</evidence>
<evidence type="ECO:0000256" key="3">
    <source>
        <dbReference type="ARBA" id="ARBA00007970"/>
    </source>
</evidence>
<comment type="catalytic activity">
    <reaction evidence="8 9">
        <text>L-histidinol phosphate + 2-oxoglutarate = 3-(imidazol-4-yl)-2-oxopropyl phosphate + L-glutamate</text>
        <dbReference type="Rhea" id="RHEA:23744"/>
        <dbReference type="ChEBI" id="CHEBI:16810"/>
        <dbReference type="ChEBI" id="CHEBI:29985"/>
        <dbReference type="ChEBI" id="CHEBI:57766"/>
        <dbReference type="ChEBI" id="CHEBI:57980"/>
        <dbReference type="EC" id="2.6.1.9"/>
    </reaction>
</comment>
<dbReference type="RefSeq" id="WP_197643338.1">
    <property type="nucleotide sequence ID" value="NZ_JAEACP010000009.1"/>
</dbReference>
<comment type="cofactor">
    <cofactor evidence="1 9">
        <name>pyridoxal 5'-phosphate</name>
        <dbReference type="ChEBI" id="CHEBI:597326"/>
    </cofactor>
</comment>
<evidence type="ECO:0000256" key="7">
    <source>
        <dbReference type="ARBA" id="ARBA00022898"/>
    </source>
</evidence>
<keyword evidence="6 9" id="KW-0808">Transferase</keyword>
<evidence type="ECO:0000259" key="10">
    <source>
        <dbReference type="Pfam" id="PF00155"/>
    </source>
</evidence>
<evidence type="ECO:0000256" key="6">
    <source>
        <dbReference type="ARBA" id="ARBA00022679"/>
    </source>
</evidence>
<gene>
    <name evidence="9 11" type="primary">hisC</name>
    <name evidence="11" type="ORF">ACFOD6_22850</name>
</gene>
<evidence type="ECO:0000256" key="5">
    <source>
        <dbReference type="ARBA" id="ARBA00022576"/>
    </source>
</evidence>
<dbReference type="HAMAP" id="MF_01023">
    <property type="entry name" value="HisC_aminotrans_2"/>
    <property type="match status" value="1"/>
</dbReference>
<keyword evidence="9" id="KW-0368">Histidine biosynthesis</keyword>
<dbReference type="CDD" id="cd00609">
    <property type="entry name" value="AAT_like"/>
    <property type="match status" value="1"/>
</dbReference>
<dbReference type="InterPro" id="IPR050106">
    <property type="entry name" value="HistidinolP_aminotransfase"/>
</dbReference>
<organism evidence="11 12">
    <name type="scientific">Tabrizicola soli</name>
    <dbReference type="NCBI Taxonomy" id="2185115"/>
    <lineage>
        <taxon>Bacteria</taxon>
        <taxon>Pseudomonadati</taxon>
        <taxon>Pseudomonadota</taxon>
        <taxon>Alphaproteobacteria</taxon>
        <taxon>Rhodobacterales</taxon>
        <taxon>Paracoccaceae</taxon>
        <taxon>Tabrizicola</taxon>
    </lineage>
</organism>
<dbReference type="PANTHER" id="PTHR43643">
    <property type="entry name" value="HISTIDINOL-PHOSPHATE AMINOTRANSFERASE 2"/>
    <property type="match status" value="1"/>
</dbReference>
<feature type="domain" description="Aminotransferase class I/classII large" evidence="10">
    <location>
        <begin position="38"/>
        <end position="362"/>
    </location>
</feature>
<evidence type="ECO:0000313" key="12">
    <source>
        <dbReference type="Proteomes" id="UP001595445"/>
    </source>
</evidence>
<protein>
    <recommendedName>
        <fullName evidence="9">Histidinol-phosphate aminotransferase</fullName>
        <ecNumber evidence="9">2.6.1.9</ecNumber>
    </recommendedName>
    <alternativeName>
        <fullName evidence="9">Imidazole acetol-phosphate transaminase</fullName>
    </alternativeName>
</protein>
<proteinExistence type="inferred from homology"/>
<dbReference type="Pfam" id="PF00155">
    <property type="entry name" value="Aminotran_1_2"/>
    <property type="match status" value="1"/>
</dbReference>
<dbReference type="EMBL" id="JBHRSM010000055">
    <property type="protein sequence ID" value="MFC3088891.1"/>
    <property type="molecule type" value="Genomic_DNA"/>
</dbReference>
<dbReference type="PANTHER" id="PTHR43643:SF3">
    <property type="entry name" value="HISTIDINOL-PHOSPHATE AMINOTRANSFERASE"/>
    <property type="match status" value="1"/>
</dbReference>
<dbReference type="PROSITE" id="PS00599">
    <property type="entry name" value="AA_TRANSFER_CLASS_2"/>
    <property type="match status" value="1"/>
</dbReference>
<dbReference type="GO" id="GO:0004400">
    <property type="term" value="F:histidinol-phosphate transaminase activity"/>
    <property type="evidence" value="ECO:0007669"/>
    <property type="project" value="UniProtKB-EC"/>
</dbReference>
<keyword evidence="9" id="KW-0028">Amino-acid biosynthesis</keyword>
<dbReference type="EC" id="2.6.1.9" evidence="9"/>
<comment type="caution">
    <text evidence="11">The sequence shown here is derived from an EMBL/GenBank/DDBJ whole genome shotgun (WGS) entry which is preliminary data.</text>
</comment>
<comment type="similarity">
    <text evidence="3 9">Belongs to the class-II pyridoxal-phosphate-dependent aminotransferase family. Histidinol-phosphate aminotransferase subfamily.</text>
</comment>
<evidence type="ECO:0000313" key="11">
    <source>
        <dbReference type="EMBL" id="MFC3088891.1"/>
    </source>
</evidence>
<dbReference type="Gene3D" id="3.90.1150.10">
    <property type="entry name" value="Aspartate Aminotransferase, domain 1"/>
    <property type="match status" value="1"/>
</dbReference>
<dbReference type="InterPro" id="IPR015422">
    <property type="entry name" value="PyrdxlP-dep_Trfase_small"/>
</dbReference>
<reference evidence="12" key="1">
    <citation type="journal article" date="2019" name="Int. J. Syst. Evol. Microbiol.">
        <title>The Global Catalogue of Microorganisms (GCM) 10K type strain sequencing project: providing services to taxonomists for standard genome sequencing and annotation.</title>
        <authorList>
            <consortium name="The Broad Institute Genomics Platform"/>
            <consortium name="The Broad Institute Genome Sequencing Center for Infectious Disease"/>
            <person name="Wu L."/>
            <person name="Ma J."/>
        </authorList>
    </citation>
    <scope>NUCLEOTIDE SEQUENCE [LARGE SCALE GENOMIC DNA]</scope>
    <source>
        <strain evidence="12">KCTC 62102</strain>
    </source>
</reference>
<evidence type="ECO:0000256" key="1">
    <source>
        <dbReference type="ARBA" id="ARBA00001933"/>
    </source>
</evidence>
<dbReference type="InterPro" id="IPR015424">
    <property type="entry name" value="PyrdxlP-dep_Trfase"/>
</dbReference>
<evidence type="ECO:0000256" key="2">
    <source>
        <dbReference type="ARBA" id="ARBA00005011"/>
    </source>
</evidence>
<dbReference type="InterPro" id="IPR004839">
    <property type="entry name" value="Aminotransferase_I/II_large"/>
</dbReference>
<keyword evidence="12" id="KW-1185">Reference proteome</keyword>